<comment type="caution">
    <text evidence="2">The sequence shown here is derived from an EMBL/GenBank/DDBJ whole genome shotgun (WGS) entry which is preliminary data.</text>
</comment>
<feature type="transmembrane region" description="Helical" evidence="1">
    <location>
        <begin position="29"/>
        <end position="49"/>
    </location>
</feature>
<keyword evidence="1" id="KW-0472">Membrane</keyword>
<organism evidence="2 3">
    <name type="scientific">Stephania cephalantha</name>
    <dbReference type="NCBI Taxonomy" id="152367"/>
    <lineage>
        <taxon>Eukaryota</taxon>
        <taxon>Viridiplantae</taxon>
        <taxon>Streptophyta</taxon>
        <taxon>Embryophyta</taxon>
        <taxon>Tracheophyta</taxon>
        <taxon>Spermatophyta</taxon>
        <taxon>Magnoliopsida</taxon>
        <taxon>Ranunculales</taxon>
        <taxon>Menispermaceae</taxon>
        <taxon>Menispermoideae</taxon>
        <taxon>Cissampelideae</taxon>
        <taxon>Stephania</taxon>
    </lineage>
</organism>
<gene>
    <name evidence="2" type="ORF">Scep_016589</name>
</gene>
<accession>A0AAP0NW32</accession>
<keyword evidence="3" id="KW-1185">Reference proteome</keyword>
<dbReference type="AlphaFoldDB" id="A0AAP0NW32"/>
<keyword evidence="1" id="KW-1133">Transmembrane helix</keyword>
<evidence type="ECO:0000256" key="1">
    <source>
        <dbReference type="SAM" id="Phobius"/>
    </source>
</evidence>
<reference evidence="2 3" key="1">
    <citation type="submission" date="2024-01" db="EMBL/GenBank/DDBJ databases">
        <title>Genome assemblies of Stephania.</title>
        <authorList>
            <person name="Yang L."/>
        </authorList>
    </citation>
    <scope>NUCLEOTIDE SEQUENCE [LARGE SCALE GENOMIC DNA]</scope>
    <source>
        <strain evidence="2">JXDWG</strain>
        <tissue evidence="2">Leaf</tissue>
    </source>
</reference>
<dbReference type="EMBL" id="JBBNAG010000007">
    <property type="protein sequence ID" value="KAK9118496.1"/>
    <property type="molecule type" value="Genomic_DNA"/>
</dbReference>
<proteinExistence type="predicted"/>
<evidence type="ECO:0000313" key="2">
    <source>
        <dbReference type="EMBL" id="KAK9118496.1"/>
    </source>
</evidence>
<protein>
    <submittedName>
        <fullName evidence="2">Uncharacterized protein</fullName>
    </submittedName>
</protein>
<sequence length="227" mass="25955">MFSYADQFSYCCWLYSVKVYRNMLWPKKLSISSFTLCILASHLLILFPLDYHAGGRLILLGKASDGRVQIDFEGLANLAKLQMRRQELTQTTPDQPVDDEAVYYKVAGECPKGCVYSLRSLWRKKRRYVDPDASISQVLAQRGMGNFMILRHILWDTHPPPCTTPHHHPPPVRCSPILMSSDQAQEISLRSFKYEELEQATNGFKEEVGRGAFGTLPNNNQTIARRD</sequence>
<evidence type="ECO:0000313" key="3">
    <source>
        <dbReference type="Proteomes" id="UP001419268"/>
    </source>
</evidence>
<dbReference type="Proteomes" id="UP001419268">
    <property type="component" value="Unassembled WGS sequence"/>
</dbReference>
<keyword evidence="1" id="KW-0812">Transmembrane</keyword>
<name>A0AAP0NW32_9MAGN</name>